<organism evidence="1 2">
    <name type="scientific">Corynebacterium aquatimens</name>
    <dbReference type="NCBI Taxonomy" id="1190508"/>
    <lineage>
        <taxon>Bacteria</taxon>
        <taxon>Bacillati</taxon>
        <taxon>Actinomycetota</taxon>
        <taxon>Actinomycetes</taxon>
        <taxon>Mycobacteriales</taxon>
        <taxon>Corynebacteriaceae</taxon>
        <taxon>Corynebacterium</taxon>
    </lineage>
</organism>
<protein>
    <submittedName>
        <fullName evidence="1">Uncharacterized protein</fullName>
    </submittedName>
</protein>
<gene>
    <name evidence="1" type="ORF">IW254_001843</name>
</gene>
<dbReference type="AlphaFoldDB" id="A0A931DWM0"/>
<comment type="caution">
    <text evidence="1">The sequence shown here is derived from an EMBL/GenBank/DDBJ whole genome shotgun (WGS) entry which is preliminary data.</text>
</comment>
<reference evidence="1" key="1">
    <citation type="submission" date="2020-11" db="EMBL/GenBank/DDBJ databases">
        <title>Sequencing the genomes of 1000 actinobacteria strains.</title>
        <authorList>
            <person name="Klenk H.-P."/>
        </authorList>
    </citation>
    <scope>NUCLEOTIDE SEQUENCE</scope>
    <source>
        <strain evidence="1">DSM 45632</strain>
    </source>
</reference>
<evidence type="ECO:0000313" key="1">
    <source>
        <dbReference type="EMBL" id="MBG6122874.1"/>
    </source>
</evidence>
<accession>A0A931DWM0</accession>
<dbReference type="RefSeq" id="WP_196825193.1">
    <property type="nucleotide sequence ID" value="NZ_CP046980.1"/>
</dbReference>
<name>A0A931DWM0_9CORY</name>
<proteinExistence type="predicted"/>
<keyword evidence="2" id="KW-1185">Reference proteome</keyword>
<dbReference type="EMBL" id="JADOUE010000001">
    <property type="protein sequence ID" value="MBG6122874.1"/>
    <property type="molecule type" value="Genomic_DNA"/>
</dbReference>
<dbReference type="Proteomes" id="UP000658613">
    <property type="component" value="Unassembled WGS sequence"/>
</dbReference>
<evidence type="ECO:0000313" key="2">
    <source>
        <dbReference type="Proteomes" id="UP000658613"/>
    </source>
</evidence>
<sequence>MTNQPNLDQDLSDQAEAMIRNNATDDDLQALLTELEETVAVVRTEIDARSRLLNDDASAAFAAEAEAGTAAGTETGVEAGTVAATDAETGAGLAAGAEAEAPVVDKHGLSQEQLDELDKVPYYMTNLRGRWSSLFDLLHEFRNEMREGRAK</sequence>